<evidence type="ECO:0000256" key="5">
    <source>
        <dbReference type="ARBA" id="ARBA00022723"/>
    </source>
</evidence>
<keyword evidence="14" id="KW-0376">Hydrogen peroxide</keyword>
<comment type="catalytic activity">
    <reaction evidence="1 14">
        <text>2 a phenolic donor + H2O2 = 2 a phenolic radical donor + 2 H2O</text>
        <dbReference type="Rhea" id="RHEA:56136"/>
        <dbReference type="ChEBI" id="CHEBI:15377"/>
        <dbReference type="ChEBI" id="CHEBI:16240"/>
        <dbReference type="ChEBI" id="CHEBI:139520"/>
        <dbReference type="ChEBI" id="CHEBI:139521"/>
        <dbReference type="EC" id="1.11.1.7"/>
    </reaction>
</comment>
<gene>
    <name evidence="16" type="ORF">CTI12_AA176110</name>
</gene>
<dbReference type="InterPro" id="IPR033905">
    <property type="entry name" value="Secretory_peroxidase"/>
</dbReference>
<comment type="caution">
    <text evidence="16">The sequence shown here is derived from an EMBL/GenBank/DDBJ whole genome shotgun (WGS) entry which is preliminary data.</text>
</comment>
<dbReference type="SUPFAM" id="SSF48113">
    <property type="entry name" value="Heme-dependent peroxidases"/>
    <property type="match status" value="2"/>
</dbReference>
<dbReference type="GO" id="GO:0020037">
    <property type="term" value="F:heme binding"/>
    <property type="evidence" value="ECO:0007669"/>
    <property type="project" value="UniProtKB-UniRule"/>
</dbReference>
<dbReference type="Pfam" id="PF00141">
    <property type="entry name" value="peroxidase"/>
    <property type="match status" value="2"/>
</dbReference>
<comment type="function">
    <text evidence="14">Removal of H(2)O(2), oxidation of toxic reductants, biosynthesis and degradation of lignin, suberization, auxin catabolism, response to environmental stresses such as wounding, pathogen attack and oxidative stress.</text>
</comment>
<evidence type="ECO:0000256" key="4">
    <source>
        <dbReference type="ARBA" id="ARBA00022617"/>
    </source>
</evidence>
<evidence type="ECO:0000313" key="16">
    <source>
        <dbReference type="EMBL" id="PWA82528.1"/>
    </source>
</evidence>
<dbReference type="PROSITE" id="PS50873">
    <property type="entry name" value="PEROXIDASE_4"/>
    <property type="match status" value="1"/>
</dbReference>
<dbReference type="PROSITE" id="PS00436">
    <property type="entry name" value="PEROXIDASE_2"/>
    <property type="match status" value="1"/>
</dbReference>
<keyword evidence="14" id="KW-0964">Secreted</keyword>
<name>A0A2U1P9W3_ARTAN</name>
<feature type="binding site" evidence="11">
    <location>
        <position position="116"/>
    </location>
    <ligand>
        <name>Ca(2+)</name>
        <dbReference type="ChEBI" id="CHEBI:29108"/>
        <label>1</label>
    </ligand>
</feature>
<sequence length="384" mass="41814">MEAFKGDILIFTTINLETLLTSQYLSHLSFFVYLLESNMAIQKQLIVVLQLLLIALVLKIANGKGLELGFYKNTCPRVEAIVRKTTANYIHRAPSLAAGLLRMHFHDCFVRGCDGSVLLNSTTNNQAEKEGIPNLTLRGFQVIDAAKTALEAACPGVVSCADILALAARDAIYQGCDGSVLLNSTANNQAEKEGIPNLTLRGFQVIDAAKTALEAACPGVVSCADILALAARDAIYQIKGPFWPVPLGRRDGHTVGVSHCPVIVNRLYNFTGKGDTDPSLDPKFIPQLKSICSPTDTTTVLAMDRTPRSFDEDYYTVVLRKRGLFQSDAALLNDKQTSAYVKLQSKSFGYTFFNDFSKSMVKMGKIGVLTGFAGEIRRTCALVN</sequence>
<organism evidence="16 17">
    <name type="scientific">Artemisia annua</name>
    <name type="common">Sweet wormwood</name>
    <dbReference type="NCBI Taxonomy" id="35608"/>
    <lineage>
        <taxon>Eukaryota</taxon>
        <taxon>Viridiplantae</taxon>
        <taxon>Streptophyta</taxon>
        <taxon>Embryophyta</taxon>
        <taxon>Tracheophyta</taxon>
        <taxon>Spermatophyta</taxon>
        <taxon>Magnoliopsida</taxon>
        <taxon>eudicotyledons</taxon>
        <taxon>Gunneridae</taxon>
        <taxon>Pentapetalae</taxon>
        <taxon>asterids</taxon>
        <taxon>campanulids</taxon>
        <taxon>Asterales</taxon>
        <taxon>Asteraceae</taxon>
        <taxon>Asteroideae</taxon>
        <taxon>Anthemideae</taxon>
        <taxon>Artemisiinae</taxon>
        <taxon>Artemisia</taxon>
    </lineage>
</organism>
<dbReference type="Gene3D" id="1.10.520.10">
    <property type="match status" value="2"/>
</dbReference>
<dbReference type="GO" id="GO:0042744">
    <property type="term" value="P:hydrogen peroxide catabolic process"/>
    <property type="evidence" value="ECO:0007669"/>
    <property type="project" value="UniProtKB-KW"/>
</dbReference>
<dbReference type="GO" id="GO:0005576">
    <property type="term" value="C:extracellular region"/>
    <property type="evidence" value="ECO:0007669"/>
    <property type="project" value="UniProtKB-SubCell"/>
</dbReference>
<keyword evidence="8 11" id="KW-0408">Iron</keyword>
<evidence type="ECO:0000256" key="2">
    <source>
        <dbReference type="ARBA" id="ARBA00012313"/>
    </source>
</evidence>
<comment type="subcellular location">
    <subcellularLocation>
        <location evidence="14">Secreted</location>
    </subcellularLocation>
</comment>
<feature type="binding site" evidence="11">
    <location>
        <position position="254"/>
    </location>
    <ligand>
        <name>Ca(2+)</name>
        <dbReference type="ChEBI" id="CHEBI:29108"/>
        <label>2</label>
    </ligand>
</feature>
<reference evidence="16 17" key="1">
    <citation type="journal article" date="2018" name="Mol. Plant">
        <title>The genome of Artemisia annua provides insight into the evolution of Asteraceae family and artemisinin biosynthesis.</title>
        <authorList>
            <person name="Shen Q."/>
            <person name="Zhang L."/>
            <person name="Liao Z."/>
            <person name="Wang S."/>
            <person name="Yan T."/>
            <person name="Shi P."/>
            <person name="Liu M."/>
            <person name="Fu X."/>
            <person name="Pan Q."/>
            <person name="Wang Y."/>
            <person name="Lv Z."/>
            <person name="Lu X."/>
            <person name="Zhang F."/>
            <person name="Jiang W."/>
            <person name="Ma Y."/>
            <person name="Chen M."/>
            <person name="Hao X."/>
            <person name="Li L."/>
            <person name="Tang Y."/>
            <person name="Lv G."/>
            <person name="Zhou Y."/>
            <person name="Sun X."/>
            <person name="Brodelius P.E."/>
            <person name="Rose J.K.C."/>
            <person name="Tang K."/>
        </authorList>
    </citation>
    <scope>NUCLEOTIDE SEQUENCE [LARGE SCALE GENOMIC DNA]</scope>
    <source>
        <strain evidence="17">cv. Huhao1</strain>
        <tissue evidence="16">Leaf</tissue>
    </source>
</reference>
<dbReference type="STRING" id="35608.A0A2U1P9W3"/>
<evidence type="ECO:0000313" key="17">
    <source>
        <dbReference type="Proteomes" id="UP000245207"/>
    </source>
</evidence>
<feature type="binding site" evidence="11">
    <location>
        <position position="112"/>
    </location>
    <ligand>
        <name>Ca(2+)</name>
        <dbReference type="ChEBI" id="CHEBI:29108"/>
        <label>1</label>
    </ligand>
</feature>
<feature type="site" description="Transition state stabilizer" evidence="12">
    <location>
        <position position="102"/>
    </location>
</feature>
<dbReference type="FunFam" id="1.10.420.10:FF:000001">
    <property type="entry name" value="Peroxidase"/>
    <property type="match status" value="1"/>
</dbReference>
<feature type="binding site" evidence="11">
    <location>
        <position position="128"/>
    </location>
    <ligand>
        <name>Ca(2+)</name>
        <dbReference type="ChEBI" id="CHEBI:29108"/>
        <label>1</label>
    </ligand>
</feature>
<feature type="binding site" evidence="11">
    <location>
        <position position="311"/>
    </location>
    <ligand>
        <name>Ca(2+)</name>
        <dbReference type="ChEBI" id="CHEBI:29108"/>
        <label>2</label>
    </ligand>
</feature>
<comment type="similarity">
    <text evidence="14">Belongs to the peroxidase family. Classical plant (class III) peroxidase subfamily.</text>
</comment>
<feature type="disulfide bond" evidence="13">
    <location>
        <begin position="260"/>
        <end position="292"/>
    </location>
</feature>
<keyword evidence="9 13" id="KW-1015">Disulfide bond</keyword>
<feature type="binding site" evidence="11">
    <location>
        <position position="107"/>
    </location>
    <ligand>
        <name>Ca(2+)</name>
        <dbReference type="ChEBI" id="CHEBI:29108"/>
        <label>1</label>
    </ligand>
</feature>
<feature type="disulfide bond" evidence="13">
    <location>
        <begin position="75"/>
        <end position="154"/>
    </location>
</feature>
<keyword evidence="7 14" id="KW-0560">Oxidoreductase</keyword>
<feature type="disulfide bond" evidence="13">
    <location>
        <begin position="108"/>
        <end position="113"/>
    </location>
</feature>
<dbReference type="FunFam" id="1.10.520.10:FF:000028">
    <property type="entry name" value="Peroxidase"/>
    <property type="match status" value="1"/>
</dbReference>
<dbReference type="EC" id="1.11.1.7" evidence="2 14"/>
<dbReference type="InterPro" id="IPR002016">
    <property type="entry name" value="Haem_peroxidase"/>
</dbReference>
<feature type="disulfide bond" evidence="13">
    <location>
        <begin position="160"/>
        <end position="380"/>
    </location>
</feature>
<evidence type="ECO:0000256" key="11">
    <source>
        <dbReference type="PIRSR" id="PIRSR600823-3"/>
    </source>
</evidence>
<evidence type="ECO:0000256" key="9">
    <source>
        <dbReference type="ARBA" id="ARBA00023157"/>
    </source>
</evidence>
<protein>
    <recommendedName>
        <fullName evidence="2 14">Peroxidase</fullName>
        <ecNumber evidence="2 14">1.11.1.7</ecNumber>
    </recommendedName>
</protein>
<keyword evidence="17" id="KW-1185">Reference proteome</keyword>
<dbReference type="PRINTS" id="PR00458">
    <property type="entry name" value="PEROXIDASE"/>
</dbReference>
<evidence type="ECO:0000259" key="15">
    <source>
        <dbReference type="PROSITE" id="PS50873"/>
    </source>
</evidence>
<dbReference type="Proteomes" id="UP000245207">
    <property type="component" value="Unassembled WGS sequence"/>
</dbReference>
<evidence type="ECO:0000256" key="13">
    <source>
        <dbReference type="PIRSR" id="PIRSR600823-5"/>
    </source>
</evidence>
<dbReference type="CDD" id="cd00693">
    <property type="entry name" value="secretory_peroxidase"/>
    <property type="match status" value="1"/>
</dbReference>
<dbReference type="PRINTS" id="PR00461">
    <property type="entry name" value="PLPEROXIDASE"/>
</dbReference>
<dbReference type="EMBL" id="PKPP01001463">
    <property type="protein sequence ID" value="PWA82528.1"/>
    <property type="molecule type" value="Genomic_DNA"/>
</dbReference>
<dbReference type="InterPro" id="IPR010255">
    <property type="entry name" value="Haem_peroxidase_sf"/>
</dbReference>
<comment type="cofactor">
    <cofactor evidence="11 14">
        <name>heme b</name>
        <dbReference type="ChEBI" id="CHEBI:60344"/>
    </cofactor>
    <text evidence="11 14">Binds 1 heme b (iron(II)-protoporphyrin IX) group per subunit.</text>
</comment>
<evidence type="ECO:0000256" key="14">
    <source>
        <dbReference type="RuleBase" id="RU362060"/>
    </source>
</evidence>
<dbReference type="AlphaFoldDB" id="A0A2U1P9W3"/>
<proteinExistence type="inferred from homology"/>
<keyword evidence="3 14" id="KW-0575">Peroxidase</keyword>
<dbReference type="OrthoDB" id="2113341at2759"/>
<keyword evidence="4 14" id="KW-0349">Heme</keyword>
<evidence type="ECO:0000256" key="3">
    <source>
        <dbReference type="ARBA" id="ARBA00022559"/>
    </source>
</evidence>
<evidence type="ECO:0000256" key="7">
    <source>
        <dbReference type="ARBA" id="ARBA00023002"/>
    </source>
</evidence>
<keyword evidence="5 11" id="KW-0479">Metal-binding</keyword>
<dbReference type="PANTHER" id="PTHR31235">
    <property type="entry name" value="PEROXIDASE 25-RELATED"/>
    <property type="match status" value="1"/>
</dbReference>
<evidence type="ECO:0000256" key="12">
    <source>
        <dbReference type="PIRSR" id="PIRSR600823-4"/>
    </source>
</evidence>
<evidence type="ECO:0000256" key="10">
    <source>
        <dbReference type="PIRSR" id="PIRSR600823-1"/>
    </source>
</evidence>
<keyword evidence="6 11" id="KW-0106">Calcium</keyword>
<dbReference type="GO" id="GO:0046872">
    <property type="term" value="F:metal ion binding"/>
    <property type="evidence" value="ECO:0007669"/>
    <property type="project" value="UniProtKB-UniRule"/>
</dbReference>
<dbReference type="InterPro" id="IPR019794">
    <property type="entry name" value="Peroxidases_AS"/>
</dbReference>
<evidence type="ECO:0000256" key="1">
    <source>
        <dbReference type="ARBA" id="ARBA00000189"/>
    </source>
</evidence>
<dbReference type="InterPro" id="IPR000823">
    <property type="entry name" value="Peroxidase_pln"/>
</dbReference>
<feature type="binding site" description="axial binding residue" evidence="11">
    <location>
        <position position="253"/>
    </location>
    <ligand>
        <name>heme b</name>
        <dbReference type="ChEBI" id="CHEBI:60344"/>
    </ligand>
    <ligandPart>
        <name>Fe</name>
        <dbReference type="ChEBI" id="CHEBI:18248"/>
    </ligandPart>
</feature>
<evidence type="ECO:0000256" key="8">
    <source>
        <dbReference type="ARBA" id="ARBA00023004"/>
    </source>
</evidence>
<dbReference type="GO" id="GO:0006979">
    <property type="term" value="P:response to oxidative stress"/>
    <property type="evidence" value="ECO:0007669"/>
    <property type="project" value="UniProtKB-UniRule"/>
</dbReference>
<feature type="binding site" evidence="11">
    <location>
        <position position="306"/>
    </location>
    <ligand>
        <name>Ca(2+)</name>
        <dbReference type="ChEBI" id="CHEBI:29108"/>
        <label>2</label>
    </ligand>
</feature>
<evidence type="ECO:0000256" key="6">
    <source>
        <dbReference type="ARBA" id="ARBA00022837"/>
    </source>
</evidence>
<feature type="active site" description="Proton acceptor" evidence="10">
    <location>
        <position position="106"/>
    </location>
</feature>
<feature type="binding site" evidence="11">
    <location>
        <position position="110"/>
    </location>
    <ligand>
        <name>Ca(2+)</name>
        <dbReference type="ChEBI" id="CHEBI:29108"/>
        <label>1</label>
    </ligand>
</feature>
<dbReference type="GO" id="GO:0140825">
    <property type="term" value="F:lactoperoxidase activity"/>
    <property type="evidence" value="ECO:0007669"/>
    <property type="project" value="UniProtKB-EC"/>
</dbReference>
<accession>A0A2U1P9W3</accession>
<feature type="binding site" evidence="11">
    <location>
        <position position="304"/>
    </location>
    <ligand>
        <name>Ca(2+)</name>
        <dbReference type="ChEBI" id="CHEBI:29108"/>
        <label>2</label>
    </ligand>
</feature>
<comment type="cofactor">
    <cofactor evidence="11 14">
        <name>Ca(2+)</name>
        <dbReference type="ChEBI" id="CHEBI:29108"/>
    </cofactor>
    <text evidence="11 14">Binds 2 calcium ions per subunit.</text>
</comment>
<feature type="domain" description="Plant heme peroxidase family profile" evidence="15">
    <location>
        <begin position="65"/>
        <end position="384"/>
    </location>
</feature>
<feature type="binding site" evidence="11">
    <location>
        <position position="114"/>
    </location>
    <ligand>
        <name>Ca(2+)</name>
        <dbReference type="ChEBI" id="CHEBI:29108"/>
        <label>1</label>
    </ligand>
</feature>